<sequence length="339" mass="39350">IQKKFHLIYCCLFLFYNSILNISDPTKPFLLYKNSVFMDPINNHTYMNEIEATDVRQINKREIVSPAQLISFLNITMLPSDPKNEEIYVCRSLSMNDILSIVWKHSNILNDMNVQGLSKWCGARKLELMKATIKRKQDEFNRKISTRILYVVKDQYIESIIKDVVETLPRHQESIRNLKENGHEIIGYIRKSTGEKDDSTRIRLLNQMSTNLKERSLVTKVFASASCDANQPLLARDLKKNTDMLSKITADGGMQDLLTYIRTRDKVCIVVIDFAGLTTNSKDLEQFLRNNPNIVKLIVDKLPHTNSIHVYNSDELLNDQNKLQEFKCRNNTLFQRSLK</sequence>
<protein>
    <submittedName>
        <fullName evidence="1">Uncharacterized protein</fullName>
    </submittedName>
</protein>
<organism evidence="1 2">
    <name type="scientific">Thamnidium elegans</name>
    <dbReference type="NCBI Taxonomy" id="101142"/>
    <lineage>
        <taxon>Eukaryota</taxon>
        <taxon>Fungi</taxon>
        <taxon>Fungi incertae sedis</taxon>
        <taxon>Mucoromycota</taxon>
        <taxon>Mucoromycotina</taxon>
        <taxon>Mucoromycetes</taxon>
        <taxon>Mucorales</taxon>
        <taxon>Mucorineae</taxon>
        <taxon>Mucoraceae</taxon>
        <taxon>Thamnidium</taxon>
    </lineage>
</organism>
<comment type="caution">
    <text evidence="1">The sequence shown here is derived from an EMBL/GenBank/DDBJ whole genome shotgun (WGS) entry which is preliminary data.</text>
</comment>
<gene>
    <name evidence="1" type="ORF">INT48_007291</name>
</gene>
<proteinExistence type="predicted"/>
<name>A0A8H7VUZ7_9FUNG</name>
<evidence type="ECO:0000313" key="2">
    <source>
        <dbReference type="Proteomes" id="UP000613177"/>
    </source>
</evidence>
<dbReference type="AlphaFoldDB" id="A0A8H7VUZ7"/>
<accession>A0A8H7VUZ7</accession>
<feature type="non-terminal residue" evidence="1">
    <location>
        <position position="1"/>
    </location>
</feature>
<evidence type="ECO:0000313" key="1">
    <source>
        <dbReference type="EMBL" id="KAG2232387.1"/>
    </source>
</evidence>
<reference evidence="1" key="1">
    <citation type="submission" date="2021-01" db="EMBL/GenBank/DDBJ databases">
        <title>Metabolic potential, ecology and presence of endohyphal bacteria is reflected in genomic diversity of Mucoromycotina.</title>
        <authorList>
            <person name="Muszewska A."/>
            <person name="Okrasinska A."/>
            <person name="Steczkiewicz K."/>
            <person name="Drgas O."/>
            <person name="Orlowska M."/>
            <person name="Perlinska-Lenart U."/>
            <person name="Aleksandrzak-Piekarczyk T."/>
            <person name="Szatraj K."/>
            <person name="Zielenkiewicz U."/>
            <person name="Pilsyk S."/>
            <person name="Malc E."/>
            <person name="Mieczkowski P."/>
            <person name="Kruszewska J.S."/>
            <person name="Biernat P."/>
            <person name="Pawlowska J."/>
        </authorList>
    </citation>
    <scope>NUCLEOTIDE SEQUENCE</scope>
    <source>
        <strain evidence="1">WA0000018081</strain>
    </source>
</reference>
<dbReference type="EMBL" id="JAEPRE010000113">
    <property type="protein sequence ID" value="KAG2232387.1"/>
    <property type="molecule type" value="Genomic_DNA"/>
</dbReference>
<dbReference type="Proteomes" id="UP000613177">
    <property type="component" value="Unassembled WGS sequence"/>
</dbReference>
<keyword evidence="2" id="KW-1185">Reference proteome</keyword>